<sequence length="70" mass="8229">MVIMIDRSLQYKNIIGKLVDLPFSDQNLVYDKQAVQRVYGLGIVKGNEKNEFIIYAQRYSRSRRSRCLSE</sequence>
<dbReference type="AlphaFoldDB" id="C2XUB8"/>
<dbReference type="Proteomes" id="UP000001753">
    <property type="component" value="Chromosome"/>
</dbReference>
<name>C2XUB8_BACMY</name>
<gene>
    <name evidence="1" type="ORF">bcere0026_22890</name>
</gene>
<dbReference type="EMBL" id="ACMP01000069">
    <property type="protein sequence ID" value="EEL70680.1"/>
    <property type="molecule type" value="Genomic_DNA"/>
</dbReference>
<reference evidence="1" key="1">
    <citation type="journal article" date="2012" name="Genome Res.">
        <title>Genomic characterization of the Bacillus cereus sensu lato species: Backdrop to the evolution of Bacillus anthracis.</title>
        <authorList>
            <person name="Zwick M.E."/>
            <person name="Joseph S.J."/>
            <person name="Didelot X."/>
            <person name="Chen P.E."/>
            <person name="Bishop-Lilly K.A."/>
            <person name="Stewart A.C."/>
            <person name="Willner K."/>
            <person name="Nolan N."/>
            <person name="Lentz S."/>
            <person name="Thomason M.K."/>
            <person name="Sozhamannan S."/>
            <person name="Mateczun A.J."/>
            <person name="Du L."/>
            <person name="Read T.D."/>
        </authorList>
    </citation>
    <scope>NUCLEOTIDE SEQUENCE [LARGE SCALE GENOMIC DNA]</scope>
    <source>
        <strain evidence="1">AH603</strain>
    </source>
</reference>
<evidence type="ECO:0000313" key="1">
    <source>
        <dbReference type="EMBL" id="EEL70680.1"/>
    </source>
</evidence>
<comment type="caution">
    <text evidence="1">The sequence shown here is derived from an EMBL/GenBank/DDBJ whole genome shotgun (WGS) entry which is preliminary data.</text>
</comment>
<proteinExistence type="predicted"/>
<protein>
    <submittedName>
        <fullName evidence="1">S-layer domain protein</fullName>
    </submittedName>
</protein>
<accession>C2XUB8</accession>
<organism evidence="1">
    <name type="scientific">Bacillus mycoides</name>
    <dbReference type="NCBI Taxonomy" id="1405"/>
    <lineage>
        <taxon>Bacteria</taxon>
        <taxon>Bacillati</taxon>
        <taxon>Bacillota</taxon>
        <taxon>Bacilli</taxon>
        <taxon>Bacillales</taxon>
        <taxon>Bacillaceae</taxon>
        <taxon>Bacillus</taxon>
        <taxon>Bacillus cereus group</taxon>
    </lineage>
</organism>
<dbReference type="HOGENOM" id="CLU_2749173_0_0_9"/>